<dbReference type="OrthoDB" id="9810174at2"/>
<dbReference type="Gene3D" id="3.90.1340.10">
    <property type="entry name" value="Phage tail collar domain"/>
    <property type="match status" value="1"/>
</dbReference>
<dbReference type="Pfam" id="PF07484">
    <property type="entry name" value="Collar"/>
    <property type="match status" value="1"/>
</dbReference>
<dbReference type="PATRIC" id="fig|1445510.3.peg.1257"/>
<dbReference type="KEGG" id="gsn:YC6258_01291"/>
<dbReference type="RefSeq" id="WP_044616166.1">
    <property type="nucleotide sequence ID" value="NZ_CP007142.1"/>
</dbReference>
<dbReference type="STRING" id="1445510.YC6258_01291"/>
<gene>
    <name evidence="2" type="ORF">YC6258_01291</name>
</gene>
<dbReference type="AlphaFoldDB" id="A0A0C5VSR3"/>
<dbReference type="InterPro" id="IPR037053">
    <property type="entry name" value="Phage_tail_collar_dom_sf"/>
</dbReference>
<dbReference type="InterPro" id="IPR011083">
    <property type="entry name" value="Phage_tail_collar_dom"/>
</dbReference>
<evidence type="ECO:0000313" key="2">
    <source>
        <dbReference type="EMBL" id="AJQ93339.1"/>
    </source>
</evidence>
<keyword evidence="3" id="KW-1185">Reference proteome</keyword>
<dbReference type="HOGENOM" id="CLU_087872_1_1_6"/>
<protein>
    <submittedName>
        <fullName evidence="2">Microcystin-dependent protein</fullName>
    </submittedName>
</protein>
<accession>A0A0C5VSR3</accession>
<sequence>MSEPFIAEIRIFPYTFAPSEWAYCAGQVISIAQNNALFAIVGDMYGGDGRSTLGLPNLYDPYGLGVAGAGDGPGLTPRLVAQRYGAPEVTLTELSMPAHNHEPVTVAFAPPLEVVDTPSSDTYLCQSLNSGMPASINYKVPVPTDTQVDMAEDMLTEQGGYHSHENRQPFLCVPFCIALSGIFPARN</sequence>
<reference evidence="2 3" key="1">
    <citation type="submission" date="2014-01" db="EMBL/GenBank/DDBJ databases">
        <title>Full genme sequencing of cellulolytic bacterium Gynuella sunshinyii YC6258T gen. nov., sp. nov.</title>
        <authorList>
            <person name="Khan H."/>
            <person name="Chung E.J."/>
            <person name="Chung Y.R."/>
        </authorList>
    </citation>
    <scope>NUCLEOTIDE SEQUENCE [LARGE SCALE GENOMIC DNA]</scope>
    <source>
        <strain evidence="2 3">YC6258</strain>
    </source>
</reference>
<dbReference type="SUPFAM" id="SSF88874">
    <property type="entry name" value="Receptor-binding domain of short tail fibre protein gp12"/>
    <property type="match status" value="1"/>
</dbReference>
<proteinExistence type="predicted"/>
<evidence type="ECO:0000259" key="1">
    <source>
        <dbReference type="Pfam" id="PF07484"/>
    </source>
</evidence>
<feature type="domain" description="Phage tail collar" evidence="1">
    <location>
        <begin position="8"/>
        <end position="58"/>
    </location>
</feature>
<dbReference type="EMBL" id="CP007142">
    <property type="protein sequence ID" value="AJQ93339.1"/>
    <property type="molecule type" value="Genomic_DNA"/>
</dbReference>
<dbReference type="Proteomes" id="UP000032266">
    <property type="component" value="Chromosome"/>
</dbReference>
<name>A0A0C5VSR3_9GAMM</name>
<evidence type="ECO:0000313" key="3">
    <source>
        <dbReference type="Proteomes" id="UP000032266"/>
    </source>
</evidence>
<organism evidence="2 3">
    <name type="scientific">Gynuella sunshinyii YC6258</name>
    <dbReference type="NCBI Taxonomy" id="1445510"/>
    <lineage>
        <taxon>Bacteria</taxon>
        <taxon>Pseudomonadati</taxon>
        <taxon>Pseudomonadota</taxon>
        <taxon>Gammaproteobacteria</taxon>
        <taxon>Oceanospirillales</taxon>
        <taxon>Saccharospirillaceae</taxon>
        <taxon>Gynuella</taxon>
    </lineage>
</organism>